<dbReference type="EMBL" id="MK804893">
    <property type="protein sequence ID" value="QDB74023.1"/>
    <property type="molecule type" value="Genomic_DNA"/>
</dbReference>
<proteinExistence type="predicted"/>
<accession>A0A4Y5TX82</accession>
<sequence length="121" mass="14538">MLTENKLEIRKPRSKMTEEERLVAKQRREDYENNVTEQEFKEDLRYRMEQDALHPHCDCEICQEAHKKFDDTPDVFLEERWLGYLEQINRKPCTDEEIDAVFAKYGLVIDRETGRVSSLNI</sequence>
<reference evidence="2 3" key="1">
    <citation type="submission" date="2019-04" db="EMBL/GenBank/DDBJ databases">
        <title>Nine Novel Phages from a Plateau Lake in Southwest China Provide Insights into Aeromonas Phage Diversity.</title>
        <authorList>
            <person name="Xiao W."/>
            <person name="Bai M."/>
            <person name="Wang Y."/>
            <person name="Cui X."/>
        </authorList>
    </citation>
    <scope>NUCLEOTIDE SEQUENCE [LARGE SCALE GENOMIC DNA]</scope>
</reference>
<gene>
    <name evidence="2" type="ORF">2L372D_109</name>
</gene>
<evidence type="ECO:0000313" key="3">
    <source>
        <dbReference type="Proteomes" id="UP000316128"/>
    </source>
</evidence>
<name>A0A4Y5TX82_9CAUD</name>
<protein>
    <submittedName>
        <fullName evidence="2">Uncharacterized protein</fullName>
    </submittedName>
</protein>
<feature type="region of interest" description="Disordered" evidence="1">
    <location>
        <begin position="1"/>
        <end position="22"/>
    </location>
</feature>
<dbReference type="Proteomes" id="UP000316128">
    <property type="component" value="Segment"/>
</dbReference>
<evidence type="ECO:0000313" key="2">
    <source>
        <dbReference type="EMBL" id="QDB74023.1"/>
    </source>
</evidence>
<organism evidence="2 3">
    <name type="scientific">Aeromonas phage 2L372D</name>
    <dbReference type="NCBI Taxonomy" id="2588097"/>
    <lineage>
        <taxon>Viruses</taxon>
        <taxon>Duplodnaviria</taxon>
        <taxon>Heunggongvirae</taxon>
        <taxon>Uroviricota</taxon>
        <taxon>Caudoviricetes</taxon>
        <taxon>Plateaulakevirus</taxon>
        <taxon>Plateaulakevirus pv2L372D</taxon>
    </lineage>
</organism>
<keyword evidence="3" id="KW-1185">Reference proteome</keyword>
<evidence type="ECO:0000256" key="1">
    <source>
        <dbReference type="SAM" id="MobiDB-lite"/>
    </source>
</evidence>